<comment type="caution">
    <text evidence="2">The sequence shown here is derived from an EMBL/GenBank/DDBJ whole genome shotgun (WGS) entry which is preliminary data.</text>
</comment>
<dbReference type="SUPFAM" id="SSF53300">
    <property type="entry name" value="vWA-like"/>
    <property type="match status" value="1"/>
</dbReference>
<keyword evidence="3" id="KW-1185">Reference proteome</keyword>
<dbReference type="RefSeq" id="WP_138179391.1">
    <property type="nucleotide sequence ID" value="NZ_VBUI01000003.1"/>
</dbReference>
<evidence type="ECO:0000313" key="3">
    <source>
        <dbReference type="Proteomes" id="UP000306973"/>
    </source>
</evidence>
<dbReference type="InterPro" id="IPR006315">
    <property type="entry name" value="OM_autotransptr_brl_dom"/>
</dbReference>
<accession>A0A5R8MLI7</accession>
<evidence type="ECO:0000313" key="2">
    <source>
        <dbReference type="EMBL" id="TLF53086.1"/>
    </source>
</evidence>
<sequence length="689" mass="73532">MKHFKPSWLAVAIGATIAGQAHGQAAGSATLDMAVVIDESGSMSGEHAFIGSYVSNLDQLLQEQNVTLNQYGLVGFGGSASADSATNEAGRETGAALYRHFLLGNTPADVWGDASEFDAATAELNTSGGTEDGYRAIDYTYRNFTFRGSAGSSIMLISDEDRDNDTTSLETGHLPQGMTELDKAYIQDQLAQNNTVVHAVVDQVFTDLKGREAVAVVGADPKTGHAYVRDDQGRIIKVQGYKIATGYGTTQGDYSELALASGGTVMDIDALRSVYDDADALNALTGELASLVAEITQGTAPVIGVDCSNASGKVASICAALANSSSEELQEVAGETKTAEEYRQLTQYQVNQMLQTAMQNSRAVMSTLRNRLALLRQAGANVADINLMDYYDGNIALNSDTTAKMRELRGGAASGDLGGVGYFLRGKYTHGDQDTTAEANGFDSSTYSLVAGVDRYLNDKTQLGASLNYATSDADFDQSSGGTDSDTYGLTLYGSRTLMPDTYLEASLGYSWVDFDTERDTGFGTAHGNTDGEATFASLGLLRDYNLNRRLMVQPFAYLNYIHVEIDGFEESGTATALRIGDNRLESLTSELGASAAYQMTESLTGTLSLAWEHEFKNSGSSVATAFVNSPNNVFNVETPDSDNDYGRLGVGLSKGLGLNRTLSMNGEALFGHSDYAEYGVELQFRQEF</sequence>
<dbReference type="InterPro" id="IPR036465">
    <property type="entry name" value="vWFA_dom_sf"/>
</dbReference>
<dbReference type="AlphaFoldDB" id="A0A5R8MLI7"/>
<name>A0A5R8MLI7_9GAMM</name>
<dbReference type="SUPFAM" id="SSF103515">
    <property type="entry name" value="Autotransporter"/>
    <property type="match status" value="1"/>
</dbReference>
<dbReference type="InterPro" id="IPR005546">
    <property type="entry name" value="Autotransporte_beta"/>
</dbReference>
<gene>
    <name evidence="2" type="ORF">FEI13_03020</name>
</gene>
<proteinExistence type="predicted"/>
<dbReference type="OrthoDB" id="5360469at2"/>
<dbReference type="InterPro" id="IPR036709">
    <property type="entry name" value="Autotransporte_beta_dom_sf"/>
</dbReference>
<organism evidence="2 3">
    <name type="scientific">Halomonas urmiana</name>
    <dbReference type="NCBI Taxonomy" id="490901"/>
    <lineage>
        <taxon>Bacteria</taxon>
        <taxon>Pseudomonadati</taxon>
        <taxon>Pseudomonadota</taxon>
        <taxon>Gammaproteobacteria</taxon>
        <taxon>Oceanospirillales</taxon>
        <taxon>Halomonadaceae</taxon>
        <taxon>Halomonas</taxon>
    </lineage>
</organism>
<dbReference type="EMBL" id="VBUI01000003">
    <property type="protein sequence ID" value="TLF53086.1"/>
    <property type="molecule type" value="Genomic_DNA"/>
</dbReference>
<evidence type="ECO:0000259" key="1">
    <source>
        <dbReference type="PROSITE" id="PS51208"/>
    </source>
</evidence>
<dbReference type="Gene3D" id="3.40.50.410">
    <property type="entry name" value="von Willebrand factor, type A domain"/>
    <property type="match status" value="1"/>
</dbReference>
<protein>
    <submittedName>
        <fullName evidence="2">Autotransporter outer membrane beta-barrel domain-containing protein</fullName>
    </submittedName>
</protein>
<dbReference type="Proteomes" id="UP000306973">
    <property type="component" value="Unassembled WGS sequence"/>
</dbReference>
<dbReference type="Pfam" id="PF03797">
    <property type="entry name" value="Autotransporter"/>
    <property type="match status" value="1"/>
</dbReference>
<dbReference type="SMART" id="SM00869">
    <property type="entry name" value="Autotransporter"/>
    <property type="match status" value="1"/>
</dbReference>
<dbReference type="GO" id="GO:0019867">
    <property type="term" value="C:outer membrane"/>
    <property type="evidence" value="ECO:0007669"/>
    <property type="project" value="InterPro"/>
</dbReference>
<dbReference type="PROSITE" id="PS51208">
    <property type="entry name" value="AUTOTRANSPORTER"/>
    <property type="match status" value="1"/>
</dbReference>
<reference evidence="2 3" key="1">
    <citation type="journal article" date="2007" name="Int. J. Syst. Evol. Microbiol.">
        <title>Halomonas saccharevitans sp. nov., Halomonas arcis sp. nov. and Halomonas subterranea sp. nov., halophilic bacteria isolated from hypersaline environments of China.</title>
        <authorList>
            <person name="Xu X.W."/>
            <person name="Wu Y.H."/>
            <person name="Zhou Z."/>
            <person name="Wang C.S."/>
            <person name="Zhou Y.G."/>
            <person name="Zhang H.B."/>
            <person name="Wang Y."/>
            <person name="Wu M."/>
        </authorList>
    </citation>
    <scope>NUCLEOTIDE SEQUENCE [LARGE SCALE GENOMIC DNA]</scope>
    <source>
        <strain evidence="2 3">TBZ3</strain>
    </source>
</reference>
<dbReference type="NCBIfam" id="TIGR01414">
    <property type="entry name" value="autotrans_barl"/>
    <property type="match status" value="1"/>
</dbReference>
<feature type="domain" description="Autotransporter" evidence="1">
    <location>
        <begin position="415"/>
        <end position="689"/>
    </location>
</feature>
<dbReference type="Gene3D" id="2.40.128.130">
    <property type="entry name" value="Autotransporter beta-domain"/>
    <property type="match status" value="1"/>
</dbReference>